<dbReference type="EMBL" id="SRSC01000001">
    <property type="protein sequence ID" value="TGU74253.1"/>
    <property type="molecule type" value="Genomic_DNA"/>
</dbReference>
<keyword evidence="6" id="KW-0472">Membrane</keyword>
<dbReference type="SUPFAM" id="SSF56954">
    <property type="entry name" value="Outer membrane efflux proteins (OEP)"/>
    <property type="match status" value="1"/>
</dbReference>
<dbReference type="PANTHER" id="PTHR30026">
    <property type="entry name" value="OUTER MEMBRANE PROTEIN TOLC"/>
    <property type="match status" value="1"/>
</dbReference>
<evidence type="ECO:0000256" key="4">
    <source>
        <dbReference type="ARBA" id="ARBA00022452"/>
    </source>
</evidence>
<dbReference type="RefSeq" id="WP_135868588.1">
    <property type="nucleotide sequence ID" value="NZ_SRSC01000001.1"/>
</dbReference>
<dbReference type="Gene3D" id="1.20.1600.10">
    <property type="entry name" value="Outer membrane efflux proteins (OEP)"/>
    <property type="match status" value="1"/>
</dbReference>
<dbReference type="Pfam" id="PF02321">
    <property type="entry name" value="OEP"/>
    <property type="match status" value="2"/>
</dbReference>
<dbReference type="GO" id="GO:0009279">
    <property type="term" value="C:cell outer membrane"/>
    <property type="evidence" value="ECO:0007669"/>
    <property type="project" value="UniProtKB-SubCell"/>
</dbReference>
<proteinExistence type="inferred from homology"/>
<feature type="chain" id="PRO_5020573300" evidence="8">
    <location>
        <begin position="25"/>
        <end position="446"/>
    </location>
</feature>
<evidence type="ECO:0000256" key="6">
    <source>
        <dbReference type="ARBA" id="ARBA00023136"/>
    </source>
</evidence>
<evidence type="ECO:0000256" key="5">
    <source>
        <dbReference type="ARBA" id="ARBA00022692"/>
    </source>
</evidence>
<sequence>MTAKIVKVLAVSLALWSAAEAAHAESPPPLPLSLDQAITRGLDRNLNALLAKTRADEAEGTRERRLANYLPHLRLETPFAWQTRNLSAQGITLPNAPAVVGPFTSYDFRIYADQNILDLQSYHAIKAAEQEQKARQLDYRDMRSQVIRQVAVQYINAAYAEARVGTAKSRVETSEVLEKLASDQRTAGVADGLDVLRAQVQLANDRQYLLVTRNNAELARLSLARGVGLDLGTPIALTDALAFKRLEGPQIEQAVQAALESRPDYRALFAQRASLEEQMKASRSRYLPRIVLSGNYGTSGQEMSKLDPSGMIQVNMVMNLFDHDRKGERLELDSRITRNDEQIADLKLGVEQDIREALLNLNSATDQVLTARQGLTLAEKELQYASDRFKNGIANNIEVVTAQDALARARDNELNALAQHVEAKIALARALGDTEKAYRLFLGIEP</sequence>
<keyword evidence="10" id="KW-1185">Reference proteome</keyword>
<comment type="subcellular location">
    <subcellularLocation>
        <location evidence="1">Cell outer membrane</location>
    </subcellularLocation>
</comment>
<evidence type="ECO:0000313" key="10">
    <source>
        <dbReference type="Proteomes" id="UP000306416"/>
    </source>
</evidence>
<dbReference type="InterPro" id="IPR051906">
    <property type="entry name" value="TolC-like"/>
</dbReference>
<organism evidence="9 10">
    <name type="scientific">Geomonas terrae</name>
    <dbReference type="NCBI Taxonomy" id="2562681"/>
    <lineage>
        <taxon>Bacteria</taxon>
        <taxon>Pseudomonadati</taxon>
        <taxon>Thermodesulfobacteriota</taxon>
        <taxon>Desulfuromonadia</taxon>
        <taxon>Geobacterales</taxon>
        <taxon>Geobacteraceae</taxon>
        <taxon>Geomonas</taxon>
    </lineage>
</organism>
<dbReference type="GO" id="GO:1990281">
    <property type="term" value="C:efflux pump complex"/>
    <property type="evidence" value="ECO:0007669"/>
    <property type="project" value="TreeGrafter"/>
</dbReference>
<reference evidence="9 10" key="1">
    <citation type="submission" date="2019-04" db="EMBL/GenBank/DDBJ databases">
        <title>Geobacter oryzae sp. nov., ferric-reducing bacteria isolated from paddy soil.</title>
        <authorList>
            <person name="Xu Z."/>
            <person name="Masuda Y."/>
            <person name="Itoh H."/>
            <person name="Senoo K."/>
        </authorList>
    </citation>
    <scope>NUCLEOTIDE SEQUENCE [LARGE SCALE GENOMIC DNA]</scope>
    <source>
        <strain evidence="9 10">Red111</strain>
    </source>
</reference>
<evidence type="ECO:0000256" key="1">
    <source>
        <dbReference type="ARBA" id="ARBA00004442"/>
    </source>
</evidence>
<evidence type="ECO:0000256" key="2">
    <source>
        <dbReference type="ARBA" id="ARBA00007613"/>
    </source>
</evidence>
<dbReference type="Proteomes" id="UP000306416">
    <property type="component" value="Unassembled WGS sequence"/>
</dbReference>
<accession>A0A4S1CL15</accession>
<keyword evidence="5" id="KW-0812">Transmembrane</keyword>
<gene>
    <name evidence="9" type="ORF">E4633_01940</name>
</gene>
<evidence type="ECO:0000313" key="9">
    <source>
        <dbReference type="EMBL" id="TGU74253.1"/>
    </source>
</evidence>
<keyword evidence="8" id="KW-0732">Signal</keyword>
<keyword evidence="7" id="KW-0998">Cell outer membrane</keyword>
<comment type="similarity">
    <text evidence="2">Belongs to the outer membrane factor (OMF) (TC 1.B.17) family.</text>
</comment>
<dbReference type="GO" id="GO:0015288">
    <property type="term" value="F:porin activity"/>
    <property type="evidence" value="ECO:0007669"/>
    <property type="project" value="TreeGrafter"/>
</dbReference>
<protein>
    <submittedName>
        <fullName evidence="9">TolC family protein</fullName>
    </submittedName>
</protein>
<dbReference type="PANTHER" id="PTHR30026:SF20">
    <property type="entry name" value="OUTER MEMBRANE PROTEIN TOLC"/>
    <property type="match status" value="1"/>
</dbReference>
<name>A0A4S1CL15_9BACT</name>
<dbReference type="InterPro" id="IPR003423">
    <property type="entry name" value="OMP_efflux"/>
</dbReference>
<keyword evidence="3" id="KW-0813">Transport</keyword>
<dbReference type="GO" id="GO:0015562">
    <property type="term" value="F:efflux transmembrane transporter activity"/>
    <property type="evidence" value="ECO:0007669"/>
    <property type="project" value="InterPro"/>
</dbReference>
<evidence type="ECO:0000256" key="3">
    <source>
        <dbReference type="ARBA" id="ARBA00022448"/>
    </source>
</evidence>
<evidence type="ECO:0000256" key="7">
    <source>
        <dbReference type="ARBA" id="ARBA00023237"/>
    </source>
</evidence>
<feature type="signal peptide" evidence="8">
    <location>
        <begin position="1"/>
        <end position="24"/>
    </location>
</feature>
<comment type="caution">
    <text evidence="9">The sequence shown here is derived from an EMBL/GenBank/DDBJ whole genome shotgun (WGS) entry which is preliminary data.</text>
</comment>
<evidence type="ECO:0000256" key="8">
    <source>
        <dbReference type="SAM" id="SignalP"/>
    </source>
</evidence>
<dbReference type="AlphaFoldDB" id="A0A4S1CL15"/>
<keyword evidence="4" id="KW-1134">Transmembrane beta strand</keyword>